<feature type="compositionally biased region" description="Basic and acidic residues" evidence="3">
    <location>
        <begin position="308"/>
        <end position="318"/>
    </location>
</feature>
<evidence type="ECO:0000313" key="5">
    <source>
        <dbReference type="EnsemblProtists" id="EOD38931"/>
    </source>
</evidence>
<keyword evidence="6" id="KW-1185">Reference proteome</keyword>
<sequence length="324" mass="33252">MRKRRTILVVGDSFCDVNAGPLPRLPEWGRNVVSPERILAQPGGAALNVACNLQRLRGDTALYSGIGRDAFGDMLRVHLDSLGLTLAWDVAADSDEDAPTGVCMVLSGPDDRAFCSHFGVSDAFDASALVADGAALLRRLGPCHVHCAGYFSCAALRKTLPRLLLAAREVGATTSLDTNNDASGQWGAVDGLCDALLPPLDFFTPLALEACAVAGVPAGDVEAALARLSRQAGLLACFVSGADLAEAAQYGCLTGALCVTTRGACSDPPDGARVAAFAAQHGLSSVASALPACGGSSSAADGDGQQQEEGRSEREERAAVPADD</sequence>
<dbReference type="GO" id="GO:0016301">
    <property type="term" value="F:kinase activity"/>
    <property type="evidence" value="ECO:0007669"/>
    <property type="project" value="UniProtKB-KW"/>
</dbReference>
<dbReference type="OMA" id="ALNCTHI"/>
<feature type="region of interest" description="Disordered" evidence="3">
    <location>
        <begin position="292"/>
        <end position="324"/>
    </location>
</feature>
<protein>
    <recommendedName>
        <fullName evidence="4">Carbohydrate kinase PfkB domain-containing protein</fullName>
    </recommendedName>
</protein>
<feature type="compositionally biased region" description="Low complexity" evidence="3">
    <location>
        <begin position="294"/>
        <end position="307"/>
    </location>
</feature>
<dbReference type="Proteomes" id="UP000013827">
    <property type="component" value="Unassembled WGS sequence"/>
</dbReference>
<accession>A0A0D3KT46</accession>
<reference evidence="6" key="1">
    <citation type="journal article" date="2013" name="Nature">
        <title>Pan genome of the phytoplankton Emiliania underpins its global distribution.</title>
        <authorList>
            <person name="Read B.A."/>
            <person name="Kegel J."/>
            <person name="Klute M.J."/>
            <person name="Kuo A."/>
            <person name="Lefebvre S.C."/>
            <person name="Maumus F."/>
            <person name="Mayer C."/>
            <person name="Miller J."/>
            <person name="Monier A."/>
            <person name="Salamov A."/>
            <person name="Young J."/>
            <person name="Aguilar M."/>
            <person name="Claverie J.M."/>
            <person name="Frickenhaus S."/>
            <person name="Gonzalez K."/>
            <person name="Herman E.K."/>
            <person name="Lin Y.C."/>
            <person name="Napier J."/>
            <person name="Ogata H."/>
            <person name="Sarno A.F."/>
            <person name="Shmutz J."/>
            <person name="Schroeder D."/>
            <person name="de Vargas C."/>
            <person name="Verret F."/>
            <person name="von Dassow P."/>
            <person name="Valentin K."/>
            <person name="Van de Peer Y."/>
            <person name="Wheeler G."/>
            <person name="Dacks J.B."/>
            <person name="Delwiche C.F."/>
            <person name="Dyhrman S.T."/>
            <person name="Glockner G."/>
            <person name="John U."/>
            <person name="Richards T."/>
            <person name="Worden A.Z."/>
            <person name="Zhang X."/>
            <person name="Grigoriev I.V."/>
            <person name="Allen A.E."/>
            <person name="Bidle K."/>
            <person name="Borodovsky M."/>
            <person name="Bowler C."/>
            <person name="Brownlee C."/>
            <person name="Cock J.M."/>
            <person name="Elias M."/>
            <person name="Gladyshev V.N."/>
            <person name="Groth M."/>
            <person name="Guda C."/>
            <person name="Hadaegh A."/>
            <person name="Iglesias-Rodriguez M.D."/>
            <person name="Jenkins J."/>
            <person name="Jones B.M."/>
            <person name="Lawson T."/>
            <person name="Leese F."/>
            <person name="Lindquist E."/>
            <person name="Lobanov A."/>
            <person name="Lomsadze A."/>
            <person name="Malik S.B."/>
            <person name="Marsh M.E."/>
            <person name="Mackinder L."/>
            <person name="Mock T."/>
            <person name="Mueller-Roeber B."/>
            <person name="Pagarete A."/>
            <person name="Parker M."/>
            <person name="Probert I."/>
            <person name="Quesneville H."/>
            <person name="Raines C."/>
            <person name="Rensing S.A."/>
            <person name="Riano-Pachon D.M."/>
            <person name="Richier S."/>
            <person name="Rokitta S."/>
            <person name="Shiraiwa Y."/>
            <person name="Soanes D.M."/>
            <person name="van der Giezen M."/>
            <person name="Wahlund T.M."/>
            <person name="Williams B."/>
            <person name="Wilson W."/>
            <person name="Wolfe G."/>
            <person name="Wurch L.L."/>
        </authorList>
    </citation>
    <scope>NUCLEOTIDE SEQUENCE</scope>
</reference>
<feature type="domain" description="Carbohydrate kinase PfkB" evidence="4">
    <location>
        <begin position="32"/>
        <end position="229"/>
    </location>
</feature>
<dbReference type="InterPro" id="IPR011611">
    <property type="entry name" value="PfkB_dom"/>
</dbReference>
<dbReference type="HOGENOM" id="CLU_027634_6_0_1"/>
<dbReference type="SUPFAM" id="SSF53613">
    <property type="entry name" value="Ribokinase-like"/>
    <property type="match status" value="1"/>
</dbReference>
<dbReference type="PaxDb" id="2903-EOD38931"/>
<dbReference type="PANTHER" id="PTHR10584:SF166">
    <property type="entry name" value="RIBOKINASE"/>
    <property type="match status" value="1"/>
</dbReference>
<organism evidence="5 6">
    <name type="scientific">Emiliania huxleyi (strain CCMP1516)</name>
    <dbReference type="NCBI Taxonomy" id="280463"/>
    <lineage>
        <taxon>Eukaryota</taxon>
        <taxon>Haptista</taxon>
        <taxon>Haptophyta</taxon>
        <taxon>Prymnesiophyceae</taxon>
        <taxon>Isochrysidales</taxon>
        <taxon>Noelaerhabdaceae</taxon>
        <taxon>Emiliania</taxon>
    </lineage>
</organism>
<evidence type="ECO:0000313" key="6">
    <source>
        <dbReference type="Proteomes" id="UP000013827"/>
    </source>
</evidence>
<dbReference type="Pfam" id="PF00294">
    <property type="entry name" value="PfkB"/>
    <property type="match status" value="1"/>
</dbReference>
<evidence type="ECO:0000256" key="1">
    <source>
        <dbReference type="ARBA" id="ARBA00022679"/>
    </source>
</evidence>
<dbReference type="PANTHER" id="PTHR10584">
    <property type="entry name" value="SUGAR KINASE"/>
    <property type="match status" value="1"/>
</dbReference>
<name>A0A0D3KT46_EMIH1</name>
<dbReference type="InterPro" id="IPR029056">
    <property type="entry name" value="Ribokinase-like"/>
</dbReference>
<evidence type="ECO:0000259" key="4">
    <source>
        <dbReference type="Pfam" id="PF00294"/>
    </source>
</evidence>
<dbReference type="EnsemblProtists" id="EOD38931">
    <property type="protein sequence ID" value="EOD38931"/>
    <property type="gene ID" value="EMIHUDRAFT_454552"/>
</dbReference>
<dbReference type="GeneID" id="17284202"/>
<evidence type="ECO:0000256" key="2">
    <source>
        <dbReference type="ARBA" id="ARBA00022777"/>
    </source>
</evidence>
<dbReference type="KEGG" id="ehx:EMIHUDRAFT_454552"/>
<dbReference type="Gene3D" id="3.40.1190.20">
    <property type="match status" value="2"/>
</dbReference>
<keyword evidence="2" id="KW-0418">Kinase</keyword>
<dbReference type="eggNOG" id="ENOG502SSZV">
    <property type="taxonomic scope" value="Eukaryota"/>
</dbReference>
<proteinExistence type="predicted"/>
<keyword evidence="1" id="KW-0808">Transferase</keyword>
<dbReference type="AlphaFoldDB" id="A0A0D3KT46"/>
<dbReference type="RefSeq" id="XP_005791360.1">
    <property type="nucleotide sequence ID" value="XM_005791303.1"/>
</dbReference>
<evidence type="ECO:0000256" key="3">
    <source>
        <dbReference type="SAM" id="MobiDB-lite"/>
    </source>
</evidence>
<reference evidence="5" key="2">
    <citation type="submission" date="2024-10" db="UniProtKB">
        <authorList>
            <consortium name="EnsemblProtists"/>
        </authorList>
    </citation>
    <scope>IDENTIFICATION</scope>
</reference>